<feature type="transmembrane region" description="Helical" evidence="1">
    <location>
        <begin position="21"/>
        <end position="43"/>
    </location>
</feature>
<evidence type="ECO:0000313" key="2">
    <source>
        <dbReference type="EMBL" id="HIQ69546.1"/>
    </source>
</evidence>
<keyword evidence="1" id="KW-0472">Membrane</keyword>
<proteinExistence type="predicted"/>
<feature type="transmembrane region" description="Helical" evidence="1">
    <location>
        <begin position="134"/>
        <end position="158"/>
    </location>
</feature>
<feature type="transmembrane region" description="Helical" evidence="1">
    <location>
        <begin position="345"/>
        <end position="366"/>
    </location>
</feature>
<feature type="transmembrane region" description="Helical" evidence="1">
    <location>
        <begin position="282"/>
        <end position="305"/>
    </location>
</feature>
<organism evidence="2 3">
    <name type="scientific">Candidatus Avoscillospira stercorigallinarum</name>
    <dbReference type="NCBI Taxonomy" id="2840708"/>
    <lineage>
        <taxon>Bacteria</taxon>
        <taxon>Bacillati</taxon>
        <taxon>Bacillota</taxon>
        <taxon>Clostridia</taxon>
        <taxon>Eubacteriales</taxon>
        <taxon>Oscillospiraceae</taxon>
        <taxon>Oscillospiraceae incertae sedis</taxon>
        <taxon>Candidatus Avoscillospira</taxon>
    </lineage>
</organism>
<accession>A0A9D1CN91</accession>
<keyword evidence="1" id="KW-1133">Transmembrane helix</keyword>
<gene>
    <name evidence="2" type="ORF">IAA67_04350</name>
</gene>
<feature type="transmembrane region" description="Helical" evidence="1">
    <location>
        <begin position="63"/>
        <end position="83"/>
    </location>
</feature>
<feature type="transmembrane region" description="Helical" evidence="1">
    <location>
        <begin position="170"/>
        <end position="190"/>
    </location>
</feature>
<dbReference type="Proteomes" id="UP000886874">
    <property type="component" value="Unassembled WGS sequence"/>
</dbReference>
<reference evidence="2" key="2">
    <citation type="journal article" date="2021" name="PeerJ">
        <title>Extensive microbial diversity within the chicken gut microbiome revealed by metagenomics and culture.</title>
        <authorList>
            <person name="Gilroy R."/>
            <person name="Ravi A."/>
            <person name="Getino M."/>
            <person name="Pursley I."/>
            <person name="Horton D.L."/>
            <person name="Alikhan N.F."/>
            <person name="Baker D."/>
            <person name="Gharbi K."/>
            <person name="Hall N."/>
            <person name="Watson M."/>
            <person name="Adriaenssens E.M."/>
            <person name="Foster-Nyarko E."/>
            <person name="Jarju S."/>
            <person name="Secka A."/>
            <person name="Antonio M."/>
            <person name="Oren A."/>
            <person name="Chaudhuri R.R."/>
            <person name="La Ragione R."/>
            <person name="Hildebrand F."/>
            <person name="Pallen M.J."/>
        </authorList>
    </citation>
    <scope>NUCLEOTIDE SEQUENCE</scope>
    <source>
        <strain evidence="2">ChiSjej2B20-13462</strain>
    </source>
</reference>
<feature type="transmembrane region" description="Helical" evidence="1">
    <location>
        <begin position="241"/>
        <end position="261"/>
    </location>
</feature>
<reference evidence="2" key="1">
    <citation type="submission" date="2020-10" db="EMBL/GenBank/DDBJ databases">
        <authorList>
            <person name="Gilroy R."/>
        </authorList>
    </citation>
    <scope>NUCLEOTIDE SEQUENCE</scope>
    <source>
        <strain evidence="2">ChiSjej2B20-13462</strain>
    </source>
</reference>
<dbReference type="EMBL" id="DVFN01000065">
    <property type="protein sequence ID" value="HIQ69546.1"/>
    <property type="molecule type" value="Genomic_DNA"/>
</dbReference>
<evidence type="ECO:0000256" key="1">
    <source>
        <dbReference type="SAM" id="Phobius"/>
    </source>
</evidence>
<comment type="caution">
    <text evidence="2">The sequence shown here is derived from an EMBL/GenBank/DDBJ whole genome shotgun (WGS) entry which is preliminary data.</text>
</comment>
<feature type="transmembrane region" description="Helical" evidence="1">
    <location>
        <begin position="104"/>
        <end position="128"/>
    </location>
</feature>
<sequence>MKSRISCCNAGLLRRTLLRGAPLWGLWTLGGLLLLPLHLMSLFRVDSREAAEYLLGITQVGTVLVFGYGLLVAWYLFAYLYNTRTAYHYSSLPLRRETQFLTRYLAGLLFHLVPAAVIALLTILVTALQGANCLAASGTFFAATSLVYLFYYSLAVLIAQLVGHIAALPVLYVVLNFTSVVVETILASVIRTFTFGMASGQNLWPDWLSPLFYSLQKNLFGYETIWDEVTGEFQSVQFNGWVPALVFGAVGLGFALLAFLLCRKRHLETAGDVIAVSFLKPVFLYALSLGCGIVLGWVFSEYLFYNGRNRFLTMLICMLLGTALGYWAGQMLLQKSLRVLSKGNWIRCGAALLVVAAGMLCCRYDITGFSRYVPDAEDVESISLDYDGGIVTDREIIEKTVALHQEIVDQRYAIEAEAAQAPWSPSFRITYRLQDGSYVLRSFPLPVYGFDYETADRSGLAWAASELQNDPKVLEAKYFPANGVPAYDRWRVEYYTEDGSYMEPLNLTYDQGKQLAEAIRADIEAGALGGNGISWPHENLPVDLILRYYYGDAVSECGLSLTKEAEATCAVLREIGIPETVFEP</sequence>
<keyword evidence="1" id="KW-0812">Transmembrane</keyword>
<dbReference type="AlphaFoldDB" id="A0A9D1CN91"/>
<name>A0A9D1CN91_9FIRM</name>
<protein>
    <submittedName>
        <fullName evidence="2">ABC transporter permease</fullName>
    </submittedName>
</protein>
<feature type="transmembrane region" description="Helical" evidence="1">
    <location>
        <begin position="311"/>
        <end position="333"/>
    </location>
</feature>
<evidence type="ECO:0000313" key="3">
    <source>
        <dbReference type="Proteomes" id="UP000886874"/>
    </source>
</evidence>